<dbReference type="InterPro" id="IPR015943">
    <property type="entry name" value="WD40/YVTN_repeat-like_dom_sf"/>
</dbReference>
<evidence type="ECO:0000256" key="1">
    <source>
        <dbReference type="SAM" id="MobiDB-lite"/>
    </source>
</evidence>
<proteinExistence type="predicted"/>
<dbReference type="AlphaFoldDB" id="A0A9P4M3Z0"/>
<dbReference type="Proteomes" id="UP000799772">
    <property type="component" value="Unassembled WGS sequence"/>
</dbReference>
<protein>
    <recommendedName>
        <fullName evidence="5">3-carboxymuconate cyclase</fullName>
    </recommendedName>
</protein>
<evidence type="ECO:0008006" key="5">
    <source>
        <dbReference type="Google" id="ProtNLM"/>
    </source>
</evidence>
<dbReference type="OrthoDB" id="10006285at2759"/>
<dbReference type="SUPFAM" id="SSF50969">
    <property type="entry name" value="YVTN repeat-like/Quinoprotein amine dehydrogenase"/>
    <property type="match status" value="1"/>
</dbReference>
<evidence type="ECO:0000313" key="3">
    <source>
        <dbReference type="EMBL" id="KAF2096220.1"/>
    </source>
</evidence>
<sequence length="396" mass="40791">MLSNVAAAVLLAPLLSSVANAFPPSYGGSGKNSVGKAIYILGNDADNTVISLPIKSDGTVSHGSKTSTGGQGSNIATNGDTAMSQAPDSLGSQGAVAVSGKYVFAVNAGSNSLSMFEAYDERDSSKLRLLGKPAHLPGEFPVTVGASEKHQLACVGFSGAKAGVSCVPYSGRGLGHADALRPFDLGQTTPPNSTLNLVGSTIFSGNEDYVYTTVRGTNGFLSSFPVEFFGKVSEKGARPITNFKRTLFGAESLPGTDKVVVADTVIGADILTVDHQKASIEEVTISGQKATCWVTASEKTGSGYATDAGVNRLVEFDLDSGKIIKILNLNNGNPGMFDAAVAGNYIYALYAGNGTLPGTVTVFDTKGQKGYLKQVQVYNLEGMGVTPNAIGMAVMA</sequence>
<keyword evidence="4" id="KW-1185">Reference proteome</keyword>
<feature type="signal peptide" evidence="2">
    <location>
        <begin position="1"/>
        <end position="21"/>
    </location>
</feature>
<evidence type="ECO:0000256" key="2">
    <source>
        <dbReference type="SAM" id="SignalP"/>
    </source>
</evidence>
<dbReference type="Gene3D" id="2.130.10.10">
    <property type="entry name" value="YVTN repeat-like/Quinoprotein amine dehydrogenase"/>
    <property type="match status" value="1"/>
</dbReference>
<accession>A0A9P4M3Z0</accession>
<comment type="caution">
    <text evidence="3">The sequence shown here is derived from an EMBL/GenBank/DDBJ whole genome shotgun (WGS) entry which is preliminary data.</text>
</comment>
<evidence type="ECO:0000313" key="4">
    <source>
        <dbReference type="Proteomes" id="UP000799772"/>
    </source>
</evidence>
<feature type="chain" id="PRO_5040378633" description="3-carboxymuconate cyclase" evidence="2">
    <location>
        <begin position="22"/>
        <end position="396"/>
    </location>
</feature>
<name>A0A9P4M3Z0_9PEZI</name>
<feature type="region of interest" description="Disordered" evidence="1">
    <location>
        <begin position="58"/>
        <end position="90"/>
    </location>
</feature>
<dbReference type="InterPro" id="IPR011044">
    <property type="entry name" value="Quino_amine_DH_bsu"/>
</dbReference>
<gene>
    <name evidence="3" type="ORF">NA57DRAFT_78988</name>
</gene>
<reference evidence="3" key="1">
    <citation type="journal article" date="2020" name="Stud. Mycol.">
        <title>101 Dothideomycetes genomes: a test case for predicting lifestyles and emergence of pathogens.</title>
        <authorList>
            <person name="Haridas S."/>
            <person name="Albert R."/>
            <person name="Binder M."/>
            <person name="Bloem J."/>
            <person name="Labutti K."/>
            <person name="Salamov A."/>
            <person name="Andreopoulos B."/>
            <person name="Baker S."/>
            <person name="Barry K."/>
            <person name="Bills G."/>
            <person name="Bluhm B."/>
            <person name="Cannon C."/>
            <person name="Castanera R."/>
            <person name="Culley D."/>
            <person name="Daum C."/>
            <person name="Ezra D."/>
            <person name="Gonzalez J."/>
            <person name="Henrissat B."/>
            <person name="Kuo A."/>
            <person name="Liang C."/>
            <person name="Lipzen A."/>
            <person name="Lutzoni F."/>
            <person name="Magnuson J."/>
            <person name="Mondo S."/>
            <person name="Nolan M."/>
            <person name="Ohm R."/>
            <person name="Pangilinan J."/>
            <person name="Park H.-J."/>
            <person name="Ramirez L."/>
            <person name="Alfaro M."/>
            <person name="Sun H."/>
            <person name="Tritt A."/>
            <person name="Yoshinaga Y."/>
            <person name="Zwiers L.-H."/>
            <person name="Turgeon B."/>
            <person name="Goodwin S."/>
            <person name="Spatafora J."/>
            <person name="Crous P."/>
            <person name="Grigoriev I."/>
        </authorList>
    </citation>
    <scope>NUCLEOTIDE SEQUENCE</scope>
    <source>
        <strain evidence="3">CBS 133067</strain>
    </source>
</reference>
<keyword evidence="2" id="KW-0732">Signal</keyword>
<organism evidence="3 4">
    <name type="scientific">Rhizodiscina lignyota</name>
    <dbReference type="NCBI Taxonomy" id="1504668"/>
    <lineage>
        <taxon>Eukaryota</taxon>
        <taxon>Fungi</taxon>
        <taxon>Dikarya</taxon>
        <taxon>Ascomycota</taxon>
        <taxon>Pezizomycotina</taxon>
        <taxon>Dothideomycetes</taxon>
        <taxon>Pleosporomycetidae</taxon>
        <taxon>Aulographales</taxon>
        <taxon>Rhizodiscinaceae</taxon>
        <taxon>Rhizodiscina</taxon>
    </lineage>
</organism>
<dbReference type="EMBL" id="ML978130">
    <property type="protein sequence ID" value="KAF2096220.1"/>
    <property type="molecule type" value="Genomic_DNA"/>
</dbReference>